<dbReference type="Gene3D" id="2.30.30.90">
    <property type="match status" value="1"/>
</dbReference>
<name>A0A099I647_CLOIN</name>
<dbReference type="InterPro" id="IPR007167">
    <property type="entry name" value="Fe-transptr_FeoA-like"/>
</dbReference>
<keyword evidence="1" id="KW-0408">Iron</keyword>
<dbReference type="AlphaFoldDB" id="A0A099I647"/>
<dbReference type="EMBL" id="JQIF01000040">
    <property type="protein sequence ID" value="KGJ53384.1"/>
    <property type="molecule type" value="Genomic_DNA"/>
</dbReference>
<accession>A0A099I647</accession>
<evidence type="ECO:0000259" key="2">
    <source>
        <dbReference type="SMART" id="SM00899"/>
    </source>
</evidence>
<sequence>MKLCDAAVGKTMVVTNVHMCKKEKDRLFYLGIYPGMQIRKLRSAPMQDPCLYFAAGNQLILRNKDAACIEGEVLE</sequence>
<dbReference type="RefSeq" id="WP_009269328.1">
    <property type="nucleotide sequence ID" value="NZ_AP025565.1"/>
</dbReference>
<dbReference type="Proteomes" id="UP000030008">
    <property type="component" value="Unassembled WGS sequence"/>
</dbReference>
<dbReference type="Proteomes" id="UP001203972">
    <property type="component" value="Unassembled WGS sequence"/>
</dbReference>
<protein>
    <submittedName>
        <fullName evidence="3">DNA-binding protein</fullName>
    </submittedName>
    <submittedName>
        <fullName evidence="4">Ferrous iron transport protein A</fullName>
    </submittedName>
</protein>
<dbReference type="EMBL" id="JAKTMA010000001">
    <property type="protein sequence ID" value="MCR0231192.1"/>
    <property type="molecule type" value="Genomic_DNA"/>
</dbReference>
<dbReference type="GO" id="GO:0046914">
    <property type="term" value="F:transition metal ion binding"/>
    <property type="evidence" value="ECO:0007669"/>
    <property type="project" value="InterPro"/>
</dbReference>
<feature type="domain" description="Ferrous iron transporter FeoA-like" evidence="2">
    <location>
        <begin position="1"/>
        <end position="73"/>
    </location>
</feature>
<reference evidence="5" key="2">
    <citation type="journal article" date="2019" name="Nat. Med.">
        <title>A library of human gut bacterial isolates paired with longitudinal multiomics data enables mechanistic microbiome research.</title>
        <authorList>
            <person name="Poyet M."/>
            <person name="Groussin M."/>
            <person name="Gibbons S.M."/>
            <person name="Avila-Pacheco J."/>
            <person name="Jiang X."/>
            <person name="Kearney S.M."/>
            <person name="Perrotta A.R."/>
            <person name="Berdy B."/>
            <person name="Zhao S."/>
            <person name="Lieberman T.D."/>
            <person name="Swanson P.K."/>
            <person name="Smith M."/>
            <person name="Roesemann S."/>
            <person name="Alexander J.E."/>
            <person name="Rich S.A."/>
            <person name="Livny J."/>
            <person name="Vlamakis H."/>
            <person name="Clish C."/>
            <person name="Bullock K."/>
            <person name="Deik A."/>
            <person name="Scott J."/>
            <person name="Pierce K.A."/>
            <person name="Xavier R.J."/>
            <person name="Alm E.J."/>
        </authorList>
    </citation>
    <scope>NUCLEOTIDE SEQUENCE</scope>
    <source>
        <strain evidence="5">BIOML-A12</strain>
    </source>
</reference>
<evidence type="ECO:0000313" key="3">
    <source>
        <dbReference type="EMBL" id="KGJ53384.1"/>
    </source>
</evidence>
<dbReference type="InterPro" id="IPR038157">
    <property type="entry name" value="FeoA_core_dom"/>
</dbReference>
<evidence type="ECO:0000313" key="6">
    <source>
        <dbReference type="Proteomes" id="UP000030008"/>
    </source>
</evidence>
<dbReference type="EMBL" id="WWTN01000022">
    <property type="protein sequence ID" value="MZH56649.1"/>
    <property type="molecule type" value="Genomic_DNA"/>
</dbReference>
<dbReference type="Pfam" id="PF04023">
    <property type="entry name" value="FeoA"/>
    <property type="match status" value="1"/>
</dbReference>
<dbReference type="Proteomes" id="UP000604383">
    <property type="component" value="Unassembled WGS sequence"/>
</dbReference>
<reference evidence="4" key="3">
    <citation type="journal article" date="2022" name="Clin. Infect. Dis.">
        <title>Association between Clostridium innocuum and antibiotic-associated diarrhea in adults and children: A cross-sectional study and comparative genomics analysis.</title>
        <authorList>
            <person name="Cherny K.E."/>
            <person name="Muscat E.B."/>
            <person name="Balaji A."/>
            <person name="Mukherjee J."/>
            <person name="Ozer E.A."/>
            <person name="Angarone M.P."/>
            <person name="Hauser A.R."/>
            <person name="Sichel J.S."/>
            <person name="Amponsah E."/>
            <person name="Kociolek L.K."/>
        </authorList>
    </citation>
    <scope>NUCLEOTIDE SEQUENCE</scope>
    <source>
        <strain evidence="4">NU1-AC-029v</strain>
    </source>
</reference>
<dbReference type="SUPFAM" id="SSF50037">
    <property type="entry name" value="C-terminal domain of transcriptional repressors"/>
    <property type="match status" value="1"/>
</dbReference>
<organism evidence="3 6">
    <name type="scientific">Clostridium innocuum</name>
    <dbReference type="NCBI Taxonomy" id="1522"/>
    <lineage>
        <taxon>Bacteria</taxon>
        <taxon>Bacillati</taxon>
        <taxon>Bacillota</taxon>
        <taxon>Clostridia</taxon>
        <taxon>Eubacteriales</taxon>
        <taxon>Clostridiaceae</taxon>
        <taxon>Clostridium</taxon>
    </lineage>
</organism>
<evidence type="ECO:0000313" key="5">
    <source>
        <dbReference type="EMBL" id="MZH56649.1"/>
    </source>
</evidence>
<dbReference type="SMART" id="SM00899">
    <property type="entry name" value="FeoA"/>
    <property type="match status" value="1"/>
</dbReference>
<gene>
    <name evidence="3" type="ORF">CIAN88_09430</name>
    <name evidence="5" type="ORF">GT664_13040</name>
    <name evidence="4" type="ORF">MKC95_00215</name>
</gene>
<reference evidence="3 6" key="1">
    <citation type="submission" date="2014-08" db="EMBL/GenBank/DDBJ databases">
        <title>Clostridium innocuum, an unnegligible vancomycin-resistant pathogen causing extra-intestinal infections.</title>
        <authorList>
            <person name="Feng Y."/>
            <person name="Chiu C.-H."/>
        </authorList>
    </citation>
    <scope>NUCLEOTIDE SEQUENCE [LARGE SCALE GENOMIC DNA]</scope>
    <source>
        <strain evidence="3 6">AN88</strain>
    </source>
</reference>
<proteinExistence type="predicted"/>
<comment type="caution">
    <text evidence="3">The sequence shown here is derived from an EMBL/GenBank/DDBJ whole genome shotgun (WGS) entry which is preliminary data.</text>
</comment>
<evidence type="ECO:0000313" key="4">
    <source>
        <dbReference type="EMBL" id="MCR0231192.1"/>
    </source>
</evidence>
<keyword evidence="3" id="KW-0238">DNA-binding</keyword>
<dbReference type="GO" id="GO:0003677">
    <property type="term" value="F:DNA binding"/>
    <property type="evidence" value="ECO:0007669"/>
    <property type="project" value="UniProtKB-KW"/>
</dbReference>
<dbReference type="InterPro" id="IPR008988">
    <property type="entry name" value="Transcriptional_repressor_C"/>
</dbReference>
<evidence type="ECO:0000256" key="1">
    <source>
        <dbReference type="ARBA" id="ARBA00023004"/>
    </source>
</evidence>